<comment type="catalytic activity">
    <reaction evidence="7 8">
        <text>(2S,6S)-2,6-diaminopimelate = meso-2,6-diaminopimelate</text>
        <dbReference type="Rhea" id="RHEA:15393"/>
        <dbReference type="ChEBI" id="CHEBI:57609"/>
        <dbReference type="ChEBI" id="CHEBI:57791"/>
        <dbReference type="EC" id="5.1.1.7"/>
    </reaction>
</comment>
<feature type="binding site" evidence="8">
    <location>
        <position position="154"/>
    </location>
    <ligand>
        <name>substrate</name>
    </ligand>
</feature>
<evidence type="ECO:0000256" key="7">
    <source>
        <dbReference type="ARBA" id="ARBA00051712"/>
    </source>
</evidence>
<dbReference type="HAMAP" id="MF_00197">
    <property type="entry name" value="DAP_epimerase"/>
    <property type="match status" value="1"/>
</dbReference>
<feature type="active site" description="Proton donor" evidence="8">
    <location>
        <position position="74"/>
    </location>
</feature>
<feature type="site" description="Could be important to modulate the pK values of the two catalytic cysteine residues" evidence="8">
    <location>
        <position position="203"/>
    </location>
</feature>
<dbReference type="NCBIfam" id="TIGR00652">
    <property type="entry name" value="DapF"/>
    <property type="match status" value="1"/>
</dbReference>
<dbReference type="Pfam" id="PF01678">
    <property type="entry name" value="DAP_epimerase"/>
    <property type="match status" value="2"/>
</dbReference>
<keyword evidence="5 8" id="KW-0457">Lysine biosynthesis</keyword>
<name>A0ABU5NAN5_9RICK</name>
<evidence type="ECO:0000313" key="10">
    <source>
        <dbReference type="EMBL" id="MEA0970234.1"/>
    </source>
</evidence>
<protein>
    <recommendedName>
        <fullName evidence="3 8">Diaminopimelate epimerase</fullName>
        <shortName evidence="8">DAP epimerase</shortName>
        <ecNumber evidence="3 8">5.1.1.7</ecNumber>
    </recommendedName>
    <alternativeName>
        <fullName evidence="8">PLP-independent amino acid racemase</fullName>
    </alternativeName>
</protein>
<dbReference type="PANTHER" id="PTHR31689:SF0">
    <property type="entry name" value="DIAMINOPIMELATE EPIMERASE"/>
    <property type="match status" value="1"/>
</dbReference>
<reference evidence="10 11" key="1">
    <citation type="submission" date="2023-03" db="EMBL/GenBank/DDBJ databases">
        <title>Host association and intracellularity evolved multiple times independently in the Rickettsiales.</title>
        <authorList>
            <person name="Castelli M."/>
            <person name="Nardi T."/>
            <person name="Gammuto L."/>
            <person name="Bellinzona G."/>
            <person name="Sabaneyeva E."/>
            <person name="Potekhin A."/>
            <person name="Serra V."/>
            <person name="Petroni G."/>
            <person name="Sassera D."/>
        </authorList>
    </citation>
    <scope>NUCLEOTIDE SEQUENCE [LARGE SCALE GENOMIC DNA]</scope>
    <source>
        <strain evidence="10 11">Sr 2-6</strain>
    </source>
</reference>
<feature type="binding site" evidence="8">
    <location>
        <begin position="203"/>
        <end position="204"/>
    </location>
    <ligand>
        <name>substrate</name>
    </ligand>
</feature>
<comment type="subcellular location">
    <subcellularLocation>
        <location evidence="8">Cytoplasm</location>
    </subcellularLocation>
</comment>
<evidence type="ECO:0000256" key="9">
    <source>
        <dbReference type="PROSITE-ProRule" id="PRU10125"/>
    </source>
</evidence>
<comment type="caution">
    <text evidence="10">The sequence shown here is derived from an EMBL/GenBank/DDBJ whole genome shotgun (WGS) entry which is preliminary data.</text>
</comment>
<accession>A0ABU5NAN5</accession>
<comment type="function">
    <text evidence="8">Catalyzes the stereoinversion of LL-2,6-diaminopimelate (L,L-DAP) to meso-diaminopimelate (meso-DAP), a precursor of L-lysine and an essential component of the bacterial peptidoglycan.</text>
</comment>
<dbReference type="EMBL" id="JARJFB010000007">
    <property type="protein sequence ID" value="MEA0970234.1"/>
    <property type="molecule type" value="Genomic_DNA"/>
</dbReference>
<keyword evidence="6 8" id="KW-0413">Isomerase</keyword>
<keyword evidence="11" id="KW-1185">Reference proteome</keyword>
<feature type="binding site" evidence="8">
    <location>
        <position position="48"/>
    </location>
    <ligand>
        <name>substrate</name>
    </ligand>
</feature>
<feature type="binding site" evidence="8">
    <location>
        <begin position="75"/>
        <end position="76"/>
    </location>
    <ligand>
        <name>substrate</name>
    </ligand>
</feature>
<evidence type="ECO:0000256" key="1">
    <source>
        <dbReference type="ARBA" id="ARBA00005196"/>
    </source>
</evidence>
<evidence type="ECO:0000256" key="5">
    <source>
        <dbReference type="ARBA" id="ARBA00023154"/>
    </source>
</evidence>
<sequence length="268" mass="30258">MKKIPFVKMHGLGNDFVIIAEEMLPLALNMKVFAQRVSDRRLGIGCDQFITYKESNEFVKMSIFNHDGSKAKACGNASRCLSRLIFEKSKKRNITLDIDGRKVLCEYISEDQIKVDLGLASFEESWMPQEASLWDLAIRHLIEPKEMICVDVANPHLVIFSKLSDQDREIIGKNFQNIDLFKEGINISFAEVKDDKIYLKVWERGTGFTYACGSGAIATFAAANKLGFVSDKAEVLFELGNLKMQKTGENISMYGPASFVFEGEYAYE</sequence>
<evidence type="ECO:0000256" key="8">
    <source>
        <dbReference type="HAMAP-Rule" id="MF_00197"/>
    </source>
</evidence>
<feature type="active site" evidence="9">
    <location>
        <position position="74"/>
    </location>
</feature>
<dbReference type="InterPro" id="IPR001653">
    <property type="entry name" value="DAP_epimerase_DapF"/>
</dbReference>
<evidence type="ECO:0000256" key="2">
    <source>
        <dbReference type="ARBA" id="ARBA00010219"/>
    </source>
</evidence>
<dbReference type="PROSITE" id="PS01326">
    <property type="entry name" value="DAP_EPIMERASE"/>
    <property type="match status" value="1"/>
</dbReference>
<dbReference type="Proteomes" id="UP001291687">
    <property type="component" value="Unassembled WGS sequence"/>
</dbReference>
<evidence type="ECO:0000313" key="11">
    <source>
        <dbReference type="Proteomes" id="UP001291687"/>
    </source>
</evidence>
<feature type="binding site" evidence="8">
    <location>
        <position position="14"/>
    </location>
    <ligand>
        <name>substrate</name>
    </ligand>
</feature>
<dbReference type="SUPFAM" id="SSF54506">
    <property type="entry name" value="Diaminopimelate epimerase-like"/>
    <property type="match status" value="2"/>
</dbReference>
<gene>
    <name evidence="8" type="primary">dapF</name>
    <name evidence="10" type="ORF">Megvenef_00187</name>
</gene>
<organism evidence="10 11">
    <name type="scientific">Candidatus Megaera venefica</name>
    <dbReference type="NCBI Taxonomy" id="2055910"/>
    <lineage>
        <taxon>Bacteria</taxon>
        <taxon>Pseudomonadati</taxon>
        <taxon>Pseudomonadota</taxon>
        <taxon>Alphaproteobacteria</taxon>
        <taxon>Rickettsiales</taxon>
        <taxon>Rickettsiaceae</taxon>
        <taxon>Candidatus Megaera</taxon>
    </lineage>
</organism>
<keyword evidence="8" id="KW-0963">Cytoplasm</keyword>
<dbReference type="Gene3D" id="3.10.310.10">
    <property type="entry name" value="Diaminopimelate Epimerase, Chain A, domain 1"/>
    <property type="match status" value="2"/>
</dbReference>
<evidence type="ECO:0000256" key="6">
    <source>
        <dbReference type="ARBA" id="ARBA00023235"/>
    </source>
</evidence>
<evidence type="ECO:0000256" key="4">
    <source>
        <dbReference type="ARBA" id="ARBA00022605"/>
    </source>
</evidence>
<dbReference type="InterPro" id="IPR018510">
    <property type="entry name" value="DAP_epimerase_AS"/>
</dbReference>
<proteinExistence type="inferred from homology"/>
<feature type="binding site" evidence="8">
    <location>
        <begin position="213"/>
        <end position="214"/>
    </location>
    <ligand>
        <name>substrate</name>
    </ligand>
</feature>
<feature type="site" description="Could be important to modulate the pK values of the two catalytic cysteine residues" evidence="8">
    <location>
        <position position="156"/>
    </location>
</feature>
<feature type="binding site" evidence="8">
    <location>
        <position position="186"/>
    </location>
    <ligand>
        <name>substrate</name>
    </ligand>
</feature>
<dbReference type="EC" id="5.1.1.7" evidence="3 8"/>
<evidence type="ECO:0000256" key="3">
    <source>
        <dbReference type="ARBA" id="ARBA00013080"/>
    </source>
</evidence>
<keyword evidence="4 8" id="KW-0028">Amino-acid biosynthesis</keyword>
<comment type="pathway">
    <text evidence="1 8">Amino-acid biosynthesis; L-lysine biosynthesis via DAP pathway; DL-2,6-diaminopimelate from LL-2,6-diaminopimelate: step 1/1.</text>
</comment>
<feature type="binding site" evidence="8">
    <location>
        <position position="65"/>
    </location>
    <ligand>
        <name>substrate</name>
    </ligand>
</feature>
<comment type="subunit">
    <text evidence="8">Homodimer.</text>
</comment>
<comment type="similarity">
    <text evidence="2 8">Belongs to the diaminopimelate epimerase family.</text>
</comment>
<dbReference type="PANTHER" id="PTHR31689">
    <property type="entry name" value="DIAMINOPIMELATE EPIMERASE, CHLOROPLASTIC"/>
    <property type="match status" value="1"/>
</dbReference>
<feature type="active site" description="Proton acceptor" evidence="8">
    <location>
        <position position="212"/>
    </location>
</feature>